<sequence>MRRHFTAAWQPAVWRCDPVGSDRQRLKPGHENGTGTMMMCLRNVSGPLWRNAATVRRLASAGALPLRVAASRRHAPAADYAPLTRSPVCGGLLRLKGDALPHRGGHGRSAAGLRSPLLRGARGLCSGKAEGTPDSARPGDRNQGGDPLPGEGLFKFKELYENPWTIPNFLCVSRIVLAPFLGHLVIQQHFHLSLALNFVLVCCVVAPLTALVISRDVGLIAAVFWVRYKTVPPPVTLSRFFNPCYTTAQLKPTLFSKVNTAIQLLLVASSLAAPVFQYTDSVLLQCLWYITAVTTAASGYSYWHYGRETVRVLNTRSP</sequence>
<keyword evidence="3" id="KW-0812">Transmembrane</keyword>
<feature type="transmembrane region" description="Helical" evidence="3">
    <location>
        <begin position="192"/>
        <end position="213"/>
    </location>
</feature>
<dbReference type="Proteomes" id="UP000007635">
    <property type="component" value="Chromosome VI"/>
</dbReference>
<keyword evidence="5" id="KW-1185">Reference proteome</keyword>
<organism evidence="4 5">
    <name type="scientific">Gasterosteus aculeatus aculeatus</name>
    <name type="common">three-spined stickleback</name>
    <dbReference type="NCBI Taxonomy" id="481459"/>
    <lineage>
        <taxon>Eukaryota</taxon>
        <taxon>Metazoa</taxon>
        <taxon>Chordata</taxon>
        <taxon>Craniata</taxon>
        <taxon>Vertebrata</taxon>
        <taxon>Euteleostomi</taxon>
        <taxon>Actinopterygii</taxon>
        <taxon>Neopterygii</taxon>
        <taxon>Teleostei</taxon>
        <taxon>Neoteleostei</taxon>
        <taxon>Acanthomorphata</taxon>
        <taxon>Eupercaria</taxon>
        <taxon>Perciformes</taxon>
        <taxon>Cottioidei</taxon>
        <taxon>Gasterosteales</taxon>
        <taxon>Gasterosteidae</taxon>
        <taxon>Gasterosteus</taxon>
    </lineage>
</organism>
<dbReference type="GO" id="GO:0005739">
    <property type="term" value="C:mitochondrion"/>
    <property type="evidence" value="ECO:0007669"/>
    <property type="project" value="TreeGrafter"/>
</dbReference>
<reference evidence="4 5" key="1">
    <citation type="journal article" date="2021" name="G3 (Bethesda)">
        <title>Improved contiguity of the threespine stickleback genome using long-read sequencing.</title>
        <authorList>
            <person name="Nath S."/>
            <person name="Shaw D.E."/>
            <person name="White M.A."/>
        </authorList>
    </citation>
    <scope>NUCLEOTIDE SEQUENCE [LARGE SCALE GENOMIC DNA]</scope>
    <source>
        <strain evidence="4 5">Lake Benthic</strain>
    </source>
</reference>
<dbReference type="GO" id="GO:0043337">
    <property type="term" value="F:cardiolipin synthase (CMP-forming)"/>
    <property type="evidence" value="ECO:0007669"/>
    <property type="project" value="TreeGrafter"/>
</dbReference>
<dbReference type="GeneTree" id="ENSGT00390000001607"/>
<feature type="transmembrane region" description="Helical" evidence="3">
    <location>
        <begin position="164"/>
        <end position="186"/>
    </location>
</feature>
<keyword evidence="3" id="KW-1133">Transmembrane helix</keyword>
<feature type="region of interest" description="Disordered" evidence="2">
    <location>
        <begin position="128"/>
        <end position="147"/>
    </location>
</feature>
<dbReference type="Ensembl" id="ENSGACT00000037735.1">
    <property type="protein sequence ID" value="ENSGACP00000031423.1"/>
    <property type="gene ID" value="ENSGACG00000011832.2"/>
</dbReference>
<evidence type="ECO:0008006" key="6">
    <source>
        <dbReference type="Google" id="ProtNLM"/>
    </source>
</evidence>
<name>A0AAQ4NYK7_GASAC</name>
<reference evidence="4" key="3">
    <citation type="submission" date="2025-09" db="UniProtKB">
        <authorList>
            <consortium name="Ensembl"/>
        </authorList>
    </citation>
    <scope>IDENTIFICATION</scope>
</reference>
<keyword evidence="1" id="KW-0808">Transferase</keyword>
<dbReference type="InterPro" id="IPR050324">
    <property type="entry name" value="CDP-alcohol_PTase-I"/>
</dbReference>
<accession>A0AAQ4NYK7</accession>
<feature type="transmembrane region" description="Helical" evidence="3">
    <location>
        <begin position="258"/>
        <end position="276"/>
    </location>
</feature>
<dbReference type="PANTHER" id="PTHR14269">
    <property type="entry name" value="CDP-DIACYLGLYCEROL--GLYCEROL-3-PHOSPHATE 3-PHOSPHATIDYLTRANSFERASE-RELATED"/>
    <property type="match status" value="1"/>
</dbReference>
<proteinExistence type="predicted"/>
<protein>
    <recommendedName>
        <fullName evidence="6">Cardiolipin synthase 1</fullName>
    </recommendedName>
</protein>
<evidence type="ECO:0000256" key="1">
    <source>
        <dbReference type="ARBA" id="ARBA00022679"/>
    </source>
</evidence>
<feature type="transmembrane region" description="Helical" evidence="3">
    <location>
        <begin position="282"/>
        <end position="303"/>
    </location>
</feature>
<evidence type="ECO:0000313" key="5">
    <source>
        <dbReference type="Proteomes" id="UP000007635"/>
    </source>
</evidence>
<keyword evidence="3" id="KW-0472">Membrane</keyword>
<dbReference type="PANTHER" id="PTHR14269:SF60">
    <property type="entry name" value="CARDIOLIPIN SYNTHASE (CMP-FORMING)"/>
    <property type="match status" value="1"/>
</dbReference>
<reference evidence="4" key="2">
    <citation type="submission" date="2025-08" db="UniProtKB">
        <authorList>
            <consortium name="Ensembl"/>
        </authorList>
    </citation>
    <scope>IDENTIFICATION</scope>
</reference>
<evidence type="ECO:0000256" key="3">
    <source>
        <dbReference type="SAM" id="Phobius"/>
    </source>
</evidence>
<evidence type="ECO:0000313" key="4">
    <source>
        <dbReference type="Ensembl" id="ENSGACP00000031423.1"/>
    </source>
</evidence>
<evidence type="ECO:0000256" key="2">
    <source>
        <dbReference type="SAM" id="MobiDB-lite"/>
    </source>
</evidence>
<dbReference type="GO" id="GO:0032049">
    <property type="term" value="P:cardiolipin biosynthetic process"/>
    <property type="evidence" value="ECO:0007669"/>
    <property type="project" value="TreeGrafter"/>
</dbReference>
<dbReference type="AlphaFoldDB" id="A0AAQ4NYK7"/>